<dbReference type="Pfam" id="PF13860">
    <property type="entry name" value="FlgD_ig"/>
    <property type="match status" value="1"/>
</dbReference>
<name>A0A660SFI8_UNCW3</name>
<dbReference type="InterPro" id="IPR026444">
    <property type="entry name" value="Secre_tail"/>
</dbReference>
<evidence type="ECO:0000313" key="2">
    <source>
        <dbReference type="EMBL" id="RKX69558.1"/>
    </source>
</evidence>
<dbReference type="PANTHER" id="PTHR42754:SF1">
    <property type="entry name" value="LIPOPROTEIN"/>
    <property type="match status" value="1"/>
</dbReference>
<dbReference type="InterPro" id="IPR011047">
    <property type="entry name" value="Quinoprotein_ADH-like_sf"/>
</dbReference>
<sequence length="467" mass="52238">MMIPLLSLFLFQGPDTLWTRTFGGTDYEIGRSLALNERGEIVVLGETGSFGAGKTDLYLLKVSADGETLWTRTYGGVGDDAGYSIQRTSDDCYIVVGATEDYYSINRDVYLLKIDEDGNLIWSRTYGGMGYEEGRSVWENVDRGYIIAGITTSSNPTSSDYDVYLIRTDSQGETLWTKTIDGHGRDEASSVQQTSDGGFIITGLTTSDEGDFDVYLIKTDSDGNILWTRTFGSFRDDGGRCVRQTFDGGYIIAGYLRSSLCWSRVYLIKTDANGDPIWTRFYNGYTDGGFSVVQTRDSCYTVVGGYYFDIYLSKVDSRGSILWSSRYSVADCWTVGLSLQPTEDNGYIIAGILIPFNSDNKNGQVYLIRTESEIGISEREGLGGFGLRLYPNPFRRRLWIELNRAPSKMRVRILDHTGRIIRTLELSSSPMVWDGCDDRGHPVPAGVYFLQLKSEEMSVTEKIVLLR</sequence>
<reference evidence="2 3" key="1">
    <citation type="submission" date="2018-06" db="EMBL/GenBank/DDBJ databases">
        <title>Extensive metabolic versatility and redundancy in microbially diverse, dynamic hydrothermal sediments.</title>
        <authorList>
            <person name="Dombrowski N."/>
            <person name="Teske A."/>
            <person name="Baker B.J."/>
        </authorList>
    </citation>
    <scope>NUCLEOTIDE SEQUENCE [LARGE SCALE GENOMIC DNA]</scope>
    <source>
        <strain evidence="2">B36_G15</strain>
    </source>
</reference>
<feature type="domain" description="FlgD/Vpr Ig-like" evidence="1">
    <location>
        <begin position="401"/>
        <end position="455"/>
    </location>
</feature>
<accession>A0A660SFI8</accession>
<dbReference type="Proteomes" id="UP000268469">
    <property type="component" value="Unassembled WGS sequence"/>
</dbReference>
<dbReference type="InterPro" id="IPR025965">
    <property type="entry name" value="FlgD/Vpr_Ig-like"/>
</dbReference>
<comment type="caution">
    <text evidence="2">The sequence shown here is derived from an EMBL/GenBank/DDBJ whole genome shotgun (WGS) entry which is preliminary data.</text>
</comment>
<proteinExistence type="predicted"/>
<organism evidence="2 3">
    <name type="scientific">candidate division WOR-3 bacterium</name>
    <dbReference type="NCBI Taxonomy" id="2052148"/>
    <lineage>
        <taxon>Bacteria</taxon>
        <taxon>Bacteria division WOR-3</taxon>
    </lineage>
</organism>
<dbReference type="PANTHER" id="PTHR42754">
    <property type="entry name" value="ENDOGLUCANASE"/>
    <property type="match status" value="1"/>
</dbReference>
<dbReference type="Gene3D" id="2.60.40.4070">
    <property type="match status" value="1"/>
</dbReference>
<dbReference type="SUPFAM" id="SSF50998">
    <property type="entry name" value="Quinoprotein alcohol dehydrogenase-like"/>
    <property type="match status" value="1"/>
</dbReference>
<protein>
    <recommendedName>
        <fullName evidence="1">FlgD/Vpr Ig-like domain-containing protein</fullName>
    </recommendedName>
</protein>
<dbReference type="AlphaFoldDB" id="A0A660SFI8"/>
<gene>
    <name evidence="2" type="ORF">DRP53_07840</name>
</gene>
<evidence type="ECO:0000313" key="3">
    <source>
        <dbReference type="Proteomes" id="UP000268469"/>
    </source>
</evidence>
<evidence type="ECO:0000259" key="1">
    <source>
        <dbReference type="Pfam" id="PF13860"/>
    </source>
</evidence>
<dbReference type="NCBIfam" id="TIGR04183">
    <property type="entry name" value="Por_Secre_tail"/>
    <property type="match status" value="1"/>
</dbReference>
<dbReference type="EMBL" id="QNBE01000078">
    <property type="protein sequence ID" value="RKX69558.1"/>
    <property type="molecule type" value="Genomic_DNA"/>
</dbReference>